<evidence type="ECO:0000313" key="1">
    <source>
        <dbReference type="EMBL" id="WAR30325.1"/>
    </source>
</evidence>
<protein>
    <submittedName>
        <fullName evidence="1">Uncharacterized protein</fullName>
    </submittedName>
</protein>
<proteinExistence type="predicted"/>
<gene>
    <name evidence="1" type="ORF">MAR_032867</name>
</gene>
<evidence type="ECO:0000313" key="2">
    <source>
        <dbReference type="Proteomes" id="UP001164746"/>
    </source>
</evidence>
<accession>A0ABY7G7B5</accession>
<name>A0ABY7G7B5_MYAAR</name>
<sequence length="226" mass="25537">MHNDKAKSIGNTIFARIFGQTNAENTFKKQDKATILNTQSSVKIGGEAVQRLTVAAKASRNLASVFKCKLCSHPPALFDASLRFQWPHKTVLSDAIWSILTYDFPEITTQGECVLDGAALVQHKPCALGYTINYMWRLYTDYATRKYGEAIVVCDGYEGTSAKDLTNKFEQVQQWKETVDNVLPHDWGWKESNEILSELTYHQLLMNSYRSSDAAARQSVMHMQDT</sequence>
<reference evidence="1" key="1">
    <citation type="submission" date="2022-11" db="EMBL/GenBank/DDBJ databases">
        <title>Centuries of genome instability and evolution in soft-shell clam transmissible cancer (bioRxiv).</title>
        <authorList>
            <person name="Hart S.F.M."/>
            <person name="Yonemitsu M.A."/>
            <person name="Giersch R.M."/>
            <person name="Beal B.F."/>
            <person name="Arriagada G."/>
            <person name="Davis B.W."/>
            <person name="Ostrander E.A."/>
            <person name="Goff S.P."/>
            <person name="Metzger M.J."/>
        </authorList>
    </citation>
    <scope>NUCLEOTIDE SEQUENCE</scope>
    <source>
        <strain evidence="1">MELC-2E11</strain>
        <tissue evidence="1">Siphon/mantle</tissue>
    </source>
</reference>
<organism evidence="1 2">
    <name type="scientific">Mya arenaria</name>
    <name type="common">Soft-shell clam</name>
    <dbReference type="NCBI Taxonomy" id="6604"/>
    <lineage>
        <taxon>Eukaryota</taxon>
        <taxon>Metazoa</taxon>
        <taxon>Spiralia</taxon>
        <taxon>Lophotrochozoa</taxon>
        <taxon>Mollusca</taxon>
        <taxon>Bivalvia</taxon>
        <taxon>Autobranchia</taxon>
        <taxon>Heteroconchia</taxon>
        <taxon>Euheterodonta</taxon>
        <taxon>Imparidentia</taxon>
        <taxon>Neoheterodontei</taxon>
        <taxon>Myida</taxon>
        <taxon>Myoidea</taxon>
        <taxon>Myidae</taxon>
        <taxon>Mya</taxon>
    </lineage>
</organism>
<dbReference type="EMBL" id="CP111028">
    <property type="protein sequence ID" value="WAR30325.1"/>
    <property type="molecule type" value="Genomic_DNA"/>
</dbReference>
<dbReference type="Proteomes" id="UP001164746">
    <property type="component" value="Chromosome 17"/>
</dbReference>
<keyword evidence="2" id="KW-1185">Reference proteome</keyword>